<feature type="region of interest" description="Disordered" evidence="3">
    <location>
        <begin position="249"/>
        <end position="357"/>
    </location>
</feature>
<evidence type="ECO:0000313" key="5">
    <source>
        <dbReference type="EMBL" id="AAM77707.1"/>
    </source>
</evidence>
<keyword evidence="4" id="KW-0732">Signal</keyword>
<evidence type="ECO:0000256" key="1">
    <source>
        <dbReference type="ARBA" id="ARBA00005519"/>
    </source>
</evidence>
<dbReference type="InterPro" id="IPR013319">
    <property type="entry name" value="GH11/12"/>
</dbReference>
<accession>Q8NJZ0</accession>
<keyword evidence="2" id="KW-0378">Hydrolase</keyword>
<feature type="signal peptide" evidence="4">
    <location>
        <begin position="1"/>
        <end position="16"/>
    </location>
</feature>
<dbReference type="AlphaFoldDB" id="Q8NJZ0"/>
<sequence length="357" mass="37282">MKSIISFFGLATLVAAAPSQNPTRTQPLEKRATTLCGQWDSVETGGYTIYNNLWGQDNGSGSQCLTVEGVTDGLAAWSSTWSWSGGSSSVKSYSNAVLSAEAARISAISSIPSKWEWSYTGTDIVANVAYDLFSNTDCGDTPEYEIMIWLSALGGAGPISSTGSSIATVTIAGASWNLWQGQNNQMTVFSFVAESDQKSFSGDLNDFIQYLVDSQGYSGSQCLYSIGAGTEPFTGTDAEFITTGYSVSVSAGDSGSDETTTSSQAQSSTVETSTATQPQSSSTVVPTVTLSQPSNESTTTPVQSQPSSVETTPTAQPQSSSVQTTTTAQAQPTPERAAPDAGSAELLSSATMHLDRR</sequence>
<dbReference type="EMBL" id="AF435064">
    <property type="protein sequence ID" value="AAM77707.1"/>
    <property type="molecule type" value="Genomic_DNA"/>
</dbReference>
<dbReference type="PANTHER" id="PTHR34002">
    <property type="entry name" value="BLR1656 PROTEIN"/>
    <property type="match status" value="1"/>
</dbReference>
<reference evidence="5" key="1">
    <citation type="journal article" date="2002" name="Curr. Genet.">
        <title>Cloning and relational analysis of 15 novel fungal endoglucanases from family 12 glycosyl hydrolase.</title>
        <authorList>
            <person name="Goedegebuur F."/>
            <person name="Fowler T."/>
            <person name="Phillips J."/>
            <person name="van der Kley P."/>
            <person name="van Solingen P."/>
            <person name="Dankmeyer L."/>
            <person name="Power S.D."/>
        </authorList>
    </citation>
    <scope>NUCLEOTIDE SEQUENCE</scope>
</reference>
<proteinExistence type="inferred from homology"/>
<feature type="chain" id="PRO_5004314321" evidence="4">
    <location>
        <begin position="17"/>
        <end position="357"/>
    </location>
</feature>
<organism evidence="5">
    <name type="scientific">Bionectria ochroleuca</name>
    <name type="common">Gliocladium roseum</name>
    <dbReference type="NCBI Taxonomy" id="29856"/>
    <lineage>
        <taxon>Eukaryota</taxon>
        <taxon>Fungi</taxon>
        <taxon>Dikarya</taxon>
        <taxon>Ascomycota</taxon>
        <taxon>Pezizomycotina</taxon>
        <taxon>Sordariomycetes</taxon>
        <taxon>Hypocreomycetidae</taxon>
        <taxon>Hypocreales</taxon>
        <taxon>Bionectriaceae</taxon>
        <taxon>Clonostachys</taxon>
    </lineage>
</organism>
<dbReference type="GO" id="GO:0008810">
    <property type="term" value="F:cellulase activity"/>
    <property type="evidence" value="ECO:0007669"/>
    <property type="project" value="InterPro"/>
</dbReference>
<comment type="similarity">
    <text evidence="1 2">Belongs to the glycosyl hydrolase 12 (cellulase H) family.</text>
</comment>
<name>Q8NJZ0_BIOOC</name>
<evidence type="ECO:0000256" key="3">
    <source>
        <dbReference type="SAM" id="MobiDB-lite"/>
    </source>
</evidence>
<evidence type="ECO:0000256" key="2">
    <source>
        <dbReference type="RuleBase" id="RU361163"/>
    </source>
</evidence>
<gene>
    <name evidence="5" type="primary">cel12B</name>
</gene>
<dbReference type="SUPFAM" id="SSF49899">
    <property type="entry name" value="Concanavalin A-like lectins/glucanases"/>
    <property type="match status" value="1"/>
</dbReference>
<keyword evidence="2" id="KW-0326">Glycosidase</keyword>
<keyword evidence="2" id="KW-0119">Carbohydrate metabolism</keyword>
<feature type="compositionally biased region" description="Low complexity" evidence="3">
    <location>
        <begin position="249"/>
        <end position="336"/>
    </location>
</feature>
<dbReference type="GO" id="GO:0000272">
    <property type="term" value="P:polysaccharide catabolic process"/>
    <property type="evidence" value="ECO:0007669"/>
    <property type="project" value="UniProtKB-KW"/>
</dbReference>
<dbReference type="InterPro" id="IPR002594">
    <property type="entry name" value="GH12"/>
</dbReference>
<dbReference type="InterPro" id="IPR013320">
    <property type="entry name" value="ConA-like_dom_sf"/>
</dbReference>
<dbReference type="PANTHER" id="PTHR34002:SF9">
    <property type="entry name" value="XYLOGLUCAN-SPECIFIC ENDO-BETA-1,4-GLUCANASE A"/>
    <property type="match status" value="1"/>
</dbReference>
<evidence type="ECO:0000256" key="4">
    <source>
        <dbReference type="SAM" id="SignalP"/>
    </source>
</evidence>
<dbReference type="Gene3D" id="2.60.120.180">
    <property type="match status" value="1"/>
</dbReference>
<protein>
    <submittedName>
        <fullName evidence="5">Endoglucanase</fullName>
    </submittedName>
</protein>
<keyword evidence="2" id="KW-0624">Polysaccharide degradation</keyword>
<dbReference type="CAZy" id="GH12">
    <property type="family name" value="Glycoside Hydrolase Family 12"/>
</dbReference>
<dbReference type="Pfam" id="PF01670">
    <property type="entry name" value="Glyco_hydro_12"/>
    <property type="match status" value="1"/>
</dbReference>